<accession>A0A2S5DRD7</accession>
<gene>
    <name evidence="1" type="ORF">C3743_15220</name>
</gene>
<evidence type="ECO:0000313" key="1">
    <source>
        <dbReference type="EMBL" id="POZ81668.1"/>
    </source>
</evidence>
<dbReference type="EMBL" id="PQVP01000002">
    <property type="protein sequence ID" value="POZ81668.1"/>
    <property type="molecule type" value="Genomic_DNA"/>
</dbReference>
<evidence type="ECO:0000313" key="2">
    <source>
        <dbReference type="Proteomes" id="UP000238655"/>
    </source>
</evidence>
<sequence length="116" mass="12927">MRRNNKPTAADVLAVMKPGVIYAPYNLAIQFNMEAGRMRPILEGMAIAGQLSRMRVPKSGHDSFCIAGTEPRAAAPREKYVGTPAAPRTHFVMTGDLDSYMSEIRRRADLCMMVRR</sequence>
<dbReference type="RefSeq" id="WP_089460781.1">
    <property type="nucleotide sequence ID" value="NZ_CM009575.1"/>
</dbReference>
<protein>
    <submittedName>
        <fullName evidence="1">Uncharacterized protein</fullName>
    </submittedName>
</protein>
<dbReference type="AlphaFoldDB" id="A0A2S5DRD7"/>
<dbReference type="Proteomes" id="UP000238655">
    <property type="component" value="Chromosome 1"/>
</dbReference>
<name>A0A2S5DRD7_9BURK</name>
<comment type="caution">
    <text evidence="1">The sequence shown here is derived from an EMBL/GenBank/DDBJ whole genome shotgun (WGS) entry which is preliminary data.</text>
</comment>
<reference evidence="1 2" key="1">
    <citation type="submission" date="2018-01" db="EMBL/GenBank/DDBJ databases">
        <title>Successful Treatment of Persistent Burkholderia cepacia Bacteremia with Ceftazidime-Avibactam.</title>
        <authorList>
            <person name="Tamma P."/>
            <person name="Fan Y."/>
            <person name="Bergman Y."/>
            <person name="Sick-Samuels A."/>
            <person name="Hsu A."/>
            <person name="Timp W."/>
            <person name="Simner P."/>
        </authorList>
    </citation>
    <scope>NUCLEOTIDE SEQUENCE [LARGE SCALE GENOMIC DNA]</scope>
    <source>
        <strain evidence="1 2">170816</strain>
    </source>
</reference>
<proteinExistence type="predicted"/>
<organism evidence="1 2">
    <name type="scientific">Burkholderia contaminans</name>
    <dbReference type="NCBI Taxonomy" id="488447"/>
    <lineage>
        <taxon>Bacteria</taxon>
        <taxon>Pseudomonadati</taxon>
        <taxon>Pseudomonadota</taxon>
        <taxon>Betaproteobacteria</taxon>
        <taxon>Burkholderiales</taxon>
        <taxon>Burkholderiaceae</taxon>
        <taxon>Burkholderia</taxon>
        <taxon>Burkholderia cepacia complex</taxon>
    </lineage>
</organism>